<evidence type="ECO:0000256" key="3">
    <source>
        <dbReference type="ARBA" id="ARBA00022664"/>
    </source>
</evidence>
<dbReference type="STRING" id="32264.T1KC32"/>
<dbReference type="OrthoDB" id="277288at2759"/>
<dbReference type="GO" id="GO:0005849">
    <property type="term" value="C:mRNA cleavage factor complex"/>
    <property type="evidence" value="ECO:0007669"/>
    <property type="project" value="UniProtKB-UniRule"/>
</dbReference>
<sequence>MERKDQPEKTPEKNPPQAIEVRTVTDSNPFGEYCINLRTIYLHPLESYIFGTKKPLFERDSSVPARFQRMEEEFAIHGMRRSVEAVLLVHQHKVPHVLLLQLGTTFFKLPGGELAIGESESEGVRRLINEMLGHDIPPGAENIADHWQVADVIGNWWRPNFETHQYPYIPAHITKPKEHKKLLLIQLPDTARFVVPKNYRLVAAPIFELFDNTQGYGHIIASIPQMLCRYNFVYL</sequence>
<evidence type="ECO:0000313" key="9">
    <source>
        <dbReference type="Proteomes" id="UP000015104"/>
    </source>
</evidence>
<dbReference type="eggNOG" id="KOG1689">
    <property type="taxonomic scope" value="Eukaryota"/>
</dbReference>
<dbReference type="KEGG" id="tut:107362462"/>
<dbReference type="InterPro" id="IPR000086">
    <property type="entry name" value="NUDIX_hydrolase_dom"/>
</dbReference>
<dbReference type="CDD" id="cd18871">
    <property type="entry name" value="NUDIX_Cfim25_Nudt21"/>
    <property type="match status" value="1"/>
</dbReference>
<evidence type="ECO:0000256" key="6">
    <source>
        <dbReference type="PIRNR" id="PIRNR017888"/>
    </source>
</evidence>
<proteinExistence type="inferred from homology"/>
<dbReference type="EnsemblMetazoa" id="tetur08g06200.1">
    <property type="protein sequence ID" value="tetur08g06200.1"/>
    <property type="gene ID" value="tetur08g06200"/>
</dbReference>
<keyword evidence="3 6" id="KW-0507">mRNA processing</keyword>
<dbReference type="PROSITE" id="PS51462">
    <property type="entry name" value="NUDIX"/>
    <property type="match status" value="1"/>
</dbReference>
<evidence type="ECO:0000313" key="8">
    <source>
        <dbReference type="EnsemblMetazoa" id="tetur08g06200.1"/>
    </source>
</evidence>
<dbReference type="PIRSF" id="PIRSF017888">
    <property type="entry name" value="CPSF-25"/>
    <property type="match status" value="1"/>
</dbReference>
<dbReference type="AlphaFoldDB" id="T1KC32"/>
<dbReference type="Gene3D" id="3.90.79.10">
    <property type="entry name" value="Nucleoside Triphosphate Pyrophosphohydrolase"/>
    <property type="match status" value="1"/>
</dbReference>
<dbReference type="GO" id="GO:0031124">
    <property type="term" value="P:mRNA 3'-end processing"/>
    <property type="evidence" value="ECO:0007669"/>
    <property type="project" value="InterPro"/>
</dbReference>
<dbReference type="InterPro" id="IPR015797">
    <property type="entry name" value="NUDIX_hydrolase-like_dom_sf"/>
</dbReference>
<evidence type="ECO:0000256" key="4">
    <source>
        <dbReference type="ARBA" id="ARBA00022884"/>
    </source>
</evidence>
<keyword evidence="6" id="KW-0963">Cytoplasm</keyword>
<dbReference type="SUPFAM" id="SSF55811">
    <property type="entry name" value="Nudix"/>
    <property type="match status" value="1"/>
</dbReference>
<evidence type="ECO:0000256" key="1">
    <source>
        <dbReference type="ARBA" id="ARBA00009710"/>
    </source>
</evidence>
<dbReference type="FunFam" id="3.90.79.10:FF:000020">
    <property type="entry name" value="Pre-mRNA cleavage factor Im subunit 2"/>
    <property type="match status" value="1"/>
</dbReference>
<feature type="domain" description="Nudix hydrolase" evidence="7">
    <location>
        <begin position="79"/>
        <end position="209"/>
    </location>
</feature>
<comment type="subcellular location">
    <subcellularLocation>
        <location evidence="6">Nucleus</location>
    </subcellularLocation>
    <subcellularLocation>
        <location evidence="6">Cytoplasm</location>
    </subcellularLocation>
</comment>
<protein>
    <recommendedName>
        <fullName evidence="2 6">Cleavage and polyadenylation specificity factor subunit 5</fullName>
    </recommendedName>
</protein>
<dbReference type="EMBL" id="CAEY01001958">
    <property type="status" value="NOT_ANNOTATED_CDS"/>
    <property type="molecule type" value="Genomic_DNA"/>
</dbReference>
<organism evidence="8 9">
    <name type="scientific">Tetranychus urticae</name>
    <name type="common">Two-spotted spider mite</name>
    <dbReference type="NCBI Taxonomy" id="32264"/>
    <lineage>
        <taxon>Eukaryota</taxon>
        <taxon>Metazoa</taxon>
        <taxon>Ecdysozoa</taxon>
        <taxon>Arthropoda</taxon>
        <taxon>Chelicerata</taxon>
        <taxon>Arachnida</taxon>
        <taxon>Acari</taxon>
        <taxon>Acariformes</taxon>
        <taxon>Trombidiformes</taxon>
        <taxon>Prostigmata</taxon>
        <taxon>Eleutherengona</taxon>
        <taxon>Raphignathae</taxon>
        <taxon>Tetranychoidea</taxon>
        <taxon>Tetranychidae</taxon>
        <taxon>Tetranychus</taxon>
    </lineage>
</organism>
<dbReference type="GO" id="GO:0005737">
    <property type="term" value="C:cytoplasm"/>
    <property type="evidence" value="ECO:0007669"/>
    <property type="project" value="UniProtKB-SubCell"/>
</dbReference>
<dbReference type="Proteomes" id="UP000015104">
    <property type="component" value="Unassembled WGS sequence"/>
</dbReference>
<comment type="subunit">
    <text evidence="6">Homodimer (via N- and C-terminus); binds RNA as homodimer. Component of the cleavage factor Im (CFIm) complex.</text>
</comment>
<accession>T1KC32</accession>
<evidence type="ECO:0000256" key="5">
    <source>
        <dbReference type="ARBA" id="ARBA00023242"/>
    </source>
</evidence>
<keyword evidence="4 6" id="KW-0694">RNA-binding</keyword>
<reference evidence="9" key="1">
    <citation type="submission" date="2011-08" db="EMBL/GenBank/DDBJ databases">
        <authorList>
            <person name="Rombauts S."/>
        </authorList>
    </citation>
    <scope>NUCLEOTIDE SEQUENCE</scope>
    <source>
        <strain evidence="9">London</strain>
    </source>
</reference>
<evidence type="ECO:0000259" key="7">
    <source>
        <dbReference type="PROSITE" id="PS51462"/>
    </source>
</evidence>
<keyword evidence="5 6" id="KW-0539">Nucleus</keyword>
<comment type="similarity">
    <text evidence="1 6">Belongs to the Nudix hydrolase family. CPSF5 subfamily.</text>
</comment>
<gene>
    <name evidence="8" type="primary">107362462</name>
</gene>
<dbReference type="InterPro" id="IPR016706">
    <property type="entry name" value="Cleav_polyA_spec_factor_su5"/>
</dbReference>
<dbReference type="PANTHER" id="PTHR13047">
    <property type="entry name" value="PRE-MRNA CLEAVAGE FACTOR IM, 25KD SUBUNIT"/>
    <property type="match status" value="1"/>
</dbReference>
<evidence type="ECO:0000256" key="2">
    <source>
        <dbReference type="ARBA" id="ARBA00016266"/>
    </source>
</evidence>
<dbReference type="GO" id="GO:0003729">
    <property type="term" value="F:mRNA binding"/>
    <property type="evidence" value="ECO:0007669"/>
    <property type="project" value="UniProtKB-UniRule"/>
</dbReference>
<dbReference type="HOGENOM" id="CLU_068704_2_1_1"/>
<reference evidence="8" key="2">
    <citation type="submission" date="2015-06" db="UniProtKB">
        <authorList>
            <consortium name="EnsemblMetazoa"/>
        </authorList>
    </citation>
    <scope>IDENTIFICATION</scope>
</reference>
<dbReference type="Pfam" id="PF13869">
    <property type="entry name" value="NUDIX_2"/>
    <property type="match status" value="1"/>
</dbReference>
<keyword evidence="9" id="KW-1185">Reference proteome</keyword>
<name>T1KC32_TETUR</name>
<comment type="function">
    <text evidence="6">Component of the cleavage factor Im (CFIm) complex that functions as an activator of the pre-mRNA 3'-end cleavage and polyadenylation processing required for the maturation of pre-mRNA into functional mRNAs. CFIm contributes to the recruitment of multiprotein complexes on specific sequences on the pre-mRNA 3'-end, so called cleavage and polyadenylation signals (pA signals). Most pre-mRNAs contain multiple pA signals, resulting in alternative cleavage and polyadenylation (APA) producing mRNAs with variable 3'-end formation. The CFIm complex acts as a key regulator of cleavage and polyadenylation site choice during APA through its binding to 5'-UGUA-3' elements localized in the 3'-untranslated region (UTR) for a huge number of pre-mRNAs.</text>
</comment>